<organism evidence="1 2">
    <name type="scientific">Rhodobium gokarnense</name>
    <dbReference type="NCBI Taxonomy" id="364296"/>
    <lineage>
        <taxon>Bacteria</taxon>
        <taxon>Pseudomonadati</taxon>
        <taxon>Pseudomonadota</taxon>
        <taxon>Alphaproteobacteria</taxon>
        <taxon>Hyphomicrobiales</taxon>
        <taxon>Rhodobiaceae</taxon>
        <taxon>Rhodobium</taxon>
    </lineage>
</organism>
<protein>
    <recommendedName>
        <fullName evidence="3">Transcriptional regulator</fullName>
    </recommendedName>
</protein>
<gene>
    <name evidence="1" type="ORF">M2319_004630</name>
</gene>
<keyword evidence="2" id="KW-1185">Reference proteome</keyword>
<evidence type="ECO:0000313" key="2">
    <source>
        <dbReference type="Proteomes" id="UP001209755"/>
    </source>
</evidence>
<dbReference type="EMBL" id="JAOQNS010000023">
    <property type="protein sequence ID" value="MCW2310264.1"/>
    <property type="molecule type" value="Genomic_DNA"/>
</dbReference>
<evidence type="ECO:0000313" key="1">
    <source>
        <dbReference type="EMBL" id="MCW2310264.1"/>
    </source>
</evidence>
<dbReference type="Proteomes" id="UP001209755">
    <property type="component" value="Unassembled WGS sequence"/>
</dbReference>
<reference evidence="2" key="1">
    <citation type="submission" date="2023-07" db="EMBL/GenBank/DDBJ databases">
        <title>Genome sequencing of Purple Non-Sulfur Bacteria from various extreme environments.</title>
        <authorList>
            <person name="Mayer M."/>
        </authorList>
    </citation>
    <scope>NUCLEOTIDE SEQUENCE [LARGE SCALE GENOMIC DNA]</scope>
    <source>
        <strain evidence="2">DSM 17935</strain>
    </source>
</reference>
<name>A0ABT3HIX8_9HYPH</name>
<comment type="caution">
    <text evidence="1">The sequence shown here is derived from an EMBL/GenBank/DDBJ whole genome shotgun (WGS) entry which is preliminary data.</text>
</comment>
<dbReference type="RefSeq" id="WP_264603829.1">
    <property type="nucleotide sequence ID" value="NZ_JAOQNS010000023.1"/>
</dbReference>
<sequence length="94" mass="10266">MEQDNAPTVYILIGRAWREKSEDRGPGTAVNVVLGAPDDDGAVRRTLEALGENGFVEAELDKIGILTDVPEEEPFLQAYRDAMEGKMAVIAFTD</sequence>
<evidence type="ECO:0008006" key="3">
    <source>
        <dbReference type="Google" id="ProtNLM"/>
    </source>
</evidence>
<accession>A0ABT3HIX8</accession>
<proteinExistence type="predicted"/>